<evidence type="ECO:0000313" key="3">
    <source>
        <dbReference type="Proteomes" id="UP001605036"/>
    </source>
</evidence>
<accession>A0ABD1YB95</accession>
<feature type="region of interest" description="Disordered" evidence="1">
    <location>
        <begin position="60"/>
        <end position="102"/>
    </location>
</feature>
<gene>
    <name evidence="2" type="ORF">R1flu_008283</name>
</gene>
<feature type="compositionally biased region" description="Basic and acidic residues" evidence="1">
    <location>
        <begin position="60"/>
        <end position="90"/>
    </location>
</feature>
<dbReference type="Proteomes" id="UP001605036">
    <property type="component" value="Unassembled WGS sequence"/>
</dbReference>
<keyword evidence="3" id="KW-1185">Reference proteome</keyword>
<dbReference type="AlphaFoldDB" id="A0ABD1YB95"/>
<protein>
    <submittedName>
        <fullName evidence="2">Uncharacterized protein</fullName>
    </submittedName>
</protein>
<dbReference type="EMBL" id="JBHFFA010000005">
    <property type="protein sequence ID" value="KAL2624038.1"/>
    <property type="molecule type" value="Genomic_DNA"/>
</dbReference>
<evidence type="ECO:0000313" key="2">
    <source>
        <dbReference type="EMBL" id="KAL2624038.1"/>
    </source>
</evidence>
<reference evidence="2 3" key="1">
    <citation type="submission" date="2024-09" db="EMBL/GenBank/DDBJ databases">
        <title>Chromosome-scale assembly of Riccia fluitans.</title>
        <authorList>
            <person name="Paukszto L."/>
            <person name="Sawicki J."/>
            <person name="Karawczyk K."/>
            <person name="Piernik-Szablinska J."/>
            <person name="Szczecinska M."/>
            <person name="Mazdziarz M."/>
        </authorList>
    </citation>
    <scope>NUCLEOTIDE SEQUENCE [LARGE SCALE GENOMIC DNA]</scope>
    <source>
        <strain evidence="2">Rf_01</strain>
        <tissue evidence="2">Aerial parts of the thallus</tissue>
    </source>
</reference>
<name>A0ABD1YB95_9MARC</name>
<proteinExistence type="predicted"/>
<comment type="caution">
    <text evidence="2">The sequence shown here is derived from an EMBL/GenBank/DDBJ whole genome shotgun (WGS) entry which is preliminary data.</text>
</comment>
<sequence length="102" mass="11242">MLIVTPPPIFDGGVEIQVPLPRPLESIALGGKQNLQEQSKKKTTFREGKEFLTRGILTELESRIDPEEKGKGGSRGTGEDFSRASSERAWVDLVPGNHDRRG</sequence>
<organism evidence="2 3">
    <name type="scientific">Riccia fluitans</name>
    <dbReference type="NCBI Taxonomy" id="41844"/>
    <lineage>
        <taxon>Eukaryota</taxon>
        <taxon>Viridiplantae</taxon>
        <taxon>Streptophyta</taxon>
        <taxon>Embryophyta</taxon>
        <taxon>Marchantiophyta</taxon>
        <taxon>Marchantiopsida</taxon>
        <taxon>Marchantiidae</taxon>
        <taxon>Marchantiales</taxon>
        <taxon>Ricciaceae</taxon>
        <taxon>Riccia</taxon>
    </lineage>
</organism>
<evidence type="ECO:0000256" key="1">
    <source>
        <dbReference type="SAM" id="MobiDB-lite"/>
    </source>
</evidence>